<reference evidence="3" key="1">
    <citation type="submission" date="2021-03" db="EMBL/GenBank/DDBJ databases">
        <authorList>
            <person name="Tagirdzhanova G."/>
        </authorList>
    </citation>
    <scope>NUCLEOTIDE SEQUENCE</scope>
</reference>
<evidence type="ECO:0000313" key="4">
    <source>
        <dbReference type="Proteomes" id="UP000664521"/>
    </source>
</evidence>
<feature type="signal peptide" evidence="2">
    <location>
        <begin position="1"/>
        <end position="22"/>
    </location>
</feature>
<evidence type="ECO:0000256" key="1">
    <source>
        <dbReference type="SAM" id="MobiDB-lite"/>
    </source>
</evidence>
<feature type="compositionally biased region" description="Low complexity" evidence="1">
    <location>
        <begin position="291"/>
        <end position="333"/>
    </location>
</feature>
<feature type="region of interest" description="Disordered" evidence="1">
    <location>
        <begin position="243"/>
        <end position="333"/>
    </location>
</feature>
<keyword evidence="4" id="KW-1185">Reference proteome</keyword>
<feature type="chain" id="PRO_5034931792" description="Lytic polysaccharide monooxygenase" evidence="2">
    <location>
        <begin position="23"/>
        <end position="403"/>
    </location>
</feature>
<dbReference type="Gene3D" id="2.70.50.70">
    <property type="match status" value="1"/>
</dbReference>
<sequence>MFLPTTTLTTLLPLLLLPPTTAHVKIESPVPYGAGNAAPALDTNPLLASGADFPCKQRPQVYKLVHENILPLSLPQTLSFQGQATHGGGSCQISLSRDREPTRASVWKVIHSIEGGCPSRNPGNVGNDPFGFGADRFEYQVPAEVPEGRYTLAFTWFNKIGEREMYMNCAPVTVTAGGAGKRALGVDNGTFVKGDGEGIEERGEAFDALPDMFVANIGNGCSTAASGTDLKFPDKNLGKYVQRIDTGPLTPPIGNCGSASSSSSSSSSNPAGGAGGAQADPVPSPSPSPSPSAAKPNPSTLTTQPRPSPTHSTSTTTLTHPASTTTTTASAAAAQTPALPAGLTTGPCPTPGKSLCSTDGSAWGTCDENHVVIYQPVAQGTRCDAALGVEVHSRRSRVLRGGL</sequence>
<dbReference type="EMBL" id="CAJPDS010000038">
    <property type="protein sequence ID" value="CAF9925484.1"/>
    <property type="molecule type" value="Genomic_DNA"/>
</dbReference>
<dbReference type="OrthoDB" id="2342176at2759"/>
<protein>
    <recommendedName>
        <fullName evidence="5">Lytic polysaccharide monooxygenase</fullName>
    </recommendedName>
</protein>
<dbReference type="PANTHER" id="PTHR36182">
    <property type="entry name" value="PROTEIN, PUTATIVE (AFU_ORTHOLOGUE AFUA_6G10930)-RELATED"/>
    <property type="match status" value="1"/>
</dbReference>
<dbReference type="PANTHER" id="PTHR36182:SF2">
    <property type="entry name" value="LYTIC POLYSACCHARIDE MONOOXYGENASE"/>
    <property type="match status" value="1"/>
</dbReference>
<accession>A0A8H3FLC4</accession>
<comment type="caution">
    <text evidence="3">The sequence shown here is derived from an EMBL/GenBank/DDBJ whole genome shotgun (WGS) entry which is preliminary data.</text>
</comment>
<organism evidence="3 4">
    <name type="scientific">Heterodermia speciosa</name>
    <dbReference type="NCBI Taxonomy" id="116794"/>
    <lineage>
        <taxon>Eukaryota</taxon>
        <taxon>Fungi</taxon>
        <taxon>Dikarya</taxon>
        <taxon>Ascomycota</taxon>
        <taxon>Pezizomycotina</taxon>
        <taxon>Lecanoromycetes</taxon>
        <taxon>OSLEUM clade</taxon>
        <taxon>Lecanoromycetidae</taxon>
        <taxon>Caliciales</taxon>
        <taxon>Physciaceae</taxon>
        <taxon>Heterodermia</taxon>
    </lineage>
</organism>
<gene>
    <name evidence="3" type="ORF">HETSPECPRED_005849</name>
</gene>
<dbReference type="AlphaFoldDB" id="A0A8H3FLC4"/>
<keyword evidence="2" id="KW-0732">Signal</keyword>
<evidence type="ECO:0008006" key="5">
    <source>
        <dbReference type="Google" id="ProtNLM"/>
    </source>
</evidence>
<feature type="compositionally biased region" description="Low complexity" evidence="1">
    <location>
        <begin position="257"/>
        <end position="281"/>
    </location>
</feature>
<evidence type="ECO:0000256" key="2">
    <source>
        <dbReference type="SAM" id="SignalP"/>
    </source>
</evidence>
<dbReference type="Proteomes" id="UP000664521">
    <property type="component" value="Unassembled WGS sequence"/>
</dbReference>
<name>A0A8H3FLC4_9LECA</name>
<evidence type="ECO:0000313" key="3">
    <source>
        <dbReference type="EMBL" id="CAF9925484.1"/>
    </source>
</evidence>
<proteinExistence type="predicted"/>